<gene>
    <name evidence="2" type="ORF">PACLA_8A044683</name>
</gene>
<protein>
    <submittedName>
        <fullName evidence="2">Uncharacterized protein</fullName>
    </submittedName>
</protein>
<feature type="region of interest" description="Disordered" evidence="1">
    <location>
        <begin position="26"/>
        <end position="56"/>
    </location>
</feature>
<dbReference type="EMBL" id="CACRXK020007021">
    <property type="protein sequence ID" value="CAB4011086.1"/>
    <property type="molecule type" value="Genomic_DNA"/>
</dbReference>
<proteinExistence type="predicted"/>
<feature type="compositionally biased region" description="Basic and acidic residues" evidence="1">
    <location>
        <begin position="39"/>
        <end position="50"/>
    </location>
</feature>
<reference evidence="2" key="1">
    <citation type="submission" date="2020-04" db="EMBL/GenBank/DDBJ databases">
        <authorList>
            <person name="Alioto T."/>
            <person name="Alioto T."/>
            <person name="Gomez Garrido J."/>
        </authorList>
    </citation>
    <scope>NUCLEOTIDE SEQUENCE</scope>
    <source>
        <strain evidence="2">A484AB</strain>
    </source>
</reference>
<evidence type="ECO:0000256" key="1">
    <source>
        <dbReference type="SAM" id="MobiDB-lite"/>
    </source>
</evidence>
<accession>A0A6S7I040</accession>
<evidence type="ECO:0000313" key="3">
    <source>
        <dbReference type="Proteomes" id="UP001152795"/>
    </source>
</evidence>
<organism evidence="2 3">
    <name type="scientific">Paramuricea clavata</name>
    <name type="common">Red gorgonian</name>
    <name type="synonym">Violescent sea-whip</name>
    <dbReference type="NCBI Taxonomy" id="317549"/>
    <lineage>
        <taxon>Eukaryota</taxon>
        <taxon>Metazoa</taxon>
        <taxon>Cnidaria</taxon>
        <taxon>Anthozoa</taxon>
        <taxon>Octocorallia</taxon>
        <taxon>Malacalcyonacea</taxon>
        <taxon>Plexauridae</taxon>
        <taxon>Paramuricea</taxon>
    </lineage>
</organism>
<dbReference type="AlphaFoldDB" id="A0A6S7I040"/>
<sequence length="56" mass="6343">MDGRRIGAEERGMDIEVSNEGRVCDEVWKVGDEGGGPGGERRSPRGDERRKRSLRW</sequence>
<name>A0A6S7I040_PARCT</name>
<comment type="caution">
    <text evidence="2">The sequence shown here is derived from an EMBL/GenBank/DDBJ whole genome shotgun (WGS) entry which is preliminary data.</text>
</comment>
<dbReference type="Proteomes" id="UP001152795">
    <property type="component" value="Unassembled WGS sequence"/>
</dbReference>
<evidence type="ECO:0000313" key="2">
    <source>
        <dbReference type="EMBL" id="CAB4011086.1"/>
    </source>
</evidence>
<keyword evidence="3" id="KW-1185">Reference proteome</keyword>